<keyword evidence="2" id="KW-1185">Reference proteome</keyword>
<evidence type="ECO:0000313" key="1">
    <source>
        <dbReference type="EMBL" id="EIT85929.1"/>
    </source>
</evidence>
<gene>
    <name evidence="1" type="ORF">A374_08839</name>
</gene>
<dbReference type="RefSeq" id="WP_007201861.1">
    <property type="nucleotide sequence ID" value="NZ_AKKV01000024.1"/>
</dbReference>
<organism evidence="1 2">
    <name type="scientific">Fictibacillus macauensis ZFHKF-1</name>
    <dbReference type="NCBI Taxonomy" id="1196324"/>
    <lineage>
        <taxon>Bacteria</taxon>
        <taxon>Bacillati</taxon>
        <taxon>Bacillota</taxon>
        <taxon>Bacilli</taxon>
        <taxon>Bacillales</taxon>
        <taxon>Fictibacillaceae</taxon>
        <taxon>Fictibacillus</taxon>
    </lineage>
</organism>
<dbReference type="STRING" id="1196324.A374_08839"/>
<dbReference type="EMBL" id="AKKV01000024">
    <property type="protein sequence ID" value="EIT85929.1"/>
    <property type="molecule type" value="Genomic_DNA"/>
</dbReference>
<dbReference type="PATRIC" id="fig|1196324.3.peg.1806"/>
<protein>
    <submittedName>
        <fullName evidence="1">Uncharacterized protein</fullName>
    </submittedName>
</protein>
<comment type="caution">
    <text evidence="1">The sequence shown here is derived from an EMBL/GenBank/DDBJ whole genome shotgun (WGS) entry which is preliminary data.</text>
</comment>
<dbReference type="AlphaFoldDB" id="I8AK45"/>
<evidence type="ECO:0000313" key="2">
    <source>
        <dbReference type="Proteomes" id="UP000004080"/>
    </source>
</evidence>
<reference evidence="1 2" key="1">
    <citation type="journal article" date="2012" name="J. Bacteriol.">
        <title>Genome of Bacillus macauensis ZFHKF-1, a Long-Chain-Forming Bacterium.</title>
        <authorList>
            <person name="Cai L."/>
            <person name="Zhang T."/>
        </authorList>
    </citation>
    <scope>NUCLEOTIDE SEQUENCE [LARGE SCALE GENOMIC DNA]</scope>
    <source>
        <strain evidence="1 2">ZFHKF-1</strain>
    </source>
</reference>
<dbReference type="Proteomes" id="UP000004080">
    <property type="component" value="Unassembled WGS sequence"/>
</dbReference>
<name>I8AK45_9BACL</name>
<proteinExistence type="predicted"/>
<accession>I8AK45</accession>
<sequence>MKQDEIYLPKGISINKEVKKRWAVETFRSSTEKEMYYFTIKRNHSRADVLIDSREYYVFTNKDETMRYGLSVLEDVINKKHPIDWKKER</sequence>